<gene>
    <name evidence="1" type="ORF">Tci_056118</name>
</gene>
<dbReference type="AlphaFoldDB" id="A0A6L2NDI5"/>
<reference evidence="1" key="1">
    <citation type="journal article" date="2019" name="Sci. Rep.">
        <title>Draft genome of Tanacetum cinerariifolium, the natural source of mosquito coil.</title>
        <authorList>
            <person name="Yamashiro T."/>
            <person name="Shiraishi A."/>
            <person name="Satake H."/>
            <person name="Nakayama K."/>
        </authorList>
    </citation>
    <scope>NUCLEOTIDE SEQUENCE</scope>
</reference>
<sequence>MSSQFYQAHRCLTHHNPNSLISLSWAKSTCFHRDVTSSSSPLMYGYGVVTRTLPKPQVLGVDRRSRVVSVLKVKTARRSLLLPSSYADPLIALKVSSIGSSGVLFYFGSENQRCCFQVHHGCGG</sequence>
<comment type="caution">
    <text evidence="1">The sequence shown here is derived from an EMBL/GenBank/DDBJ whole genome shotgun (WGS) entry which is preliminary data.</text>
</comment>
<proteinExistence type="predicted"/>
<dbReference type="EMBL" id="BKCJ010008828">
    <property type="protein sequence ID" value="GEU84140.1"/>
    <property type="molecule type" value="Genomic_DNA"/>
</dbReference>
<evidence type="ECO:0000313" key="1">
    <source>
        <dbReference type="EMBL" id="GEU84140.1"/>
    </source>
</evidence>
<organism evidence="1">
    <name type="scientific">Tanacetum cinerariifolium</name>
    <name type="common">Dalmatian daisy</name>
    <name type="synonym">Chrysanthemum cinerariifolium</name>
    <dbReference type="NCBI Taxonomy" id="118510"/>
    <lineage>
        <taxon>Eukaryota</taxon>
        <taxon>Viridiplantae</taxon>
        <taxon>Streptophyta</taxon>
        <taxon>Embryophyta</taxon>
        <taxon>Tracheophyta</taxon>
        <taxon>Spermatophyta</taxon>
        <taxon>Magnoliopsida</taxon>
        <taxon>eudicotyledons</taxon>
        <taxon>Gunneridae</taxon>
        <taxon>Pentapetalae</taxon>
        <taxon>asterids</taxon>
        <taxon>campanulids</taxon>
        <taxon>Asterales</taxon>
        <taxon>Asteraceae</taxon>
        <taxon>Asteroideae</taxon>
        <taxon>Anthemideae</taxon>
        <taxon>Anthemidinae</taxon>
        <taxon>Tanacetum</taxon>
    </lineage>
</organism>
<name>A0A6L2NDI5_TANCI</name>
<accession>A0A6L2NDI5</accession>
<protein>
    <submittedName>
        <fullName evidence="1">Uncharacterized protein</fullName>
    </submittedName>
</protein>